<organism evidence="19 20">
    <name type="scientific">Draconibacterium sediminis</name>
    <dbReference type="NCBI Taxonomy" id="1544798"/>
    <lineage>
        <taxon>Bacteria</taxon>
        <taxon>Pseudomonadati</taxon>
        <taxon>Bacteroidota</taxon>
        <taxon>Bacteroidia</taxon>
        <taxon>Marinilabiliales</taxon>
        <taxon>Prolixibacteraceae</taxon>
        <taxon>Draconibacterium</taxon>
    </lineage>
</organism>
<comment type="catalytic activity">
    <reaction evidence="11">
        <text>8-oxo-GTP + H2O = 8-oxo-GMP + diphosphate + H(+)</text>
        <dbReference type="Rhea" id="RHEA:67616"/>
        <dbReference type="ChEBI" id="CHEBI:15377"/>
        <dbReference type="ChEBI" id="CHEBI:15378"/>
        <dbReference type="ChEBI" id="CHEBI:33019"/>
        <dbReference type="ChEBI" id="CHEBI:143553"/>
        <dbReference type="ChEBI" id="CHEBI:145694"/>
    </reaction>
</comment>
<sequence>MIQVTCAIIIHQGKILVAQNNESSDHPFQWEFPGGKVKSDETEKECIVREIKEELNLTVEVQGALTPVEHDYQIKAIRLIPFVCSLVSGKIKLNDHNAVKWVTVGELDELDLAEADKMLIQTTENRDCLKKYAREKMH</sequence>
<comment type="catalytic activity">
    <reaction evidence="10">
        <text>8-oxo-dGTP + H2O = 8-oxo-dGMP + diphosphate + H(+)</text>
        <dbReference type="Rhea" id="RHEA:31575"/>
        <dbReference type="ChEBI" id="CHEBI:15377"/>
        <dbReference type="ChEBI" id="CHEBI:15378"/>
        <dbReference type="ChEBI" id="CHEBI:33019"/>
        <dbReference type="ChEBI" id="CHEBI:63224"/>
        <dbReference type="ChEBI" id="CHEBI:77896"/>
        <dbReference type="EC" id="3.6.1.55"/>
    </reaction>
</comment>
<dbReference type="PANTHER" id="PTHR47707">
    <property type="entry name" value="8-OXO-DGTP DIPHOSPHATASE"/>
    <property type="match status" value="1"/>
</dbReference>
<dbReference type="STRING" id="1544798.LH29_03985"/>
<keyword evidence="6" id="KW-0227">DNA damage</keyword>
<evidence type="ECO:0000256" key="8">
    <source>
        <dbReference type="ARBA" id="ARBA00022842"/>
    </source>
</evidence>
<dbReference type="OrthoDB" id="9810648at2"/>
<evidence type="ECO:0000256" key="7">
    <source>
        <dbReference type="ARBA" id="ARBA00022801"/>
    </source>
</evidence>
<name>A0A0D8JCG8_9BACT</name>
<keyword evidence="3" id="KW-0515">Mutator protein</keyword>
<dbReference type="PROSITE" id="PS51462">
    <property type="entry name" value="NUDIX"/>
    <property type="match status" value="1"/>
</dbReference>
<evidence type="ECO:0000256" key="6">
    <source>
        <dbReference type="ARBA" id="ARBA00022763"/>
    </source>
</evidence>
<dbReference type="PRINTS" id="PR00502">
    <property type="entry name" value="NUDIXFAMILY"/>
</dbReference>
<evidence type="ECO:0000256" key="16">
    <source>
        <dbReference type="ARBA" id="ARBA00042798"/>
    </source>
</evidence>
<dbReference type="InterPro" id="IPR000086">
    <property type="entry name" value="NUDIX_hydrolase_dom"/>
</dbReference>
<dbReference type="PANTHER" id="PTHR47707:SF1">
    <property type="entry name" value="NUDIX HYDROLASE FAMILY PROTEIN"/>
    <property type="match status" value="1"/>
</dbReference>
<dbReference type="GO" id="GO:0046872">
    <property type="term" value="F:metal ion binding"/>
    <property type="evidence" value="ECO:0007669"/>
    <property type="project" value="UniProtKB-KW"/>
</dbReference>
<evidence type="ECO:0000256" key="10">
    <source>
        <dbReference type="ARBA" id="ARBA00035861"/>
    </source>
</evidence>
<dbReference type="EMBL" id="JRHC01000001">
    <property type="protein sequence ID" value="KJF44632.1"/>
    <property type="molecule type" value="Genomic_DNA"/>
</dbReference>
<dbReference type="Gene3D" id="3.90.79.10">
    <property type="entry name" value="Nucleoside Triphosphate Pyrophosphohydrolase"/>
    <property type="match status" value="1"/>
</dbReference>
<keyword evidence="8" id="KW-0460">Magnesium</keyword>
<evidence type="ECO:0000256" key="3">
    <source>
        <dbReference type="ARBA" id="ARBA00022457"/>
    </source>
</evidence>
<dbReference type="GO" id="GO:0008413">
    <property type="term" value="F:8-oxo-7,8-dihydroguanosine triphosphate pyrophosphatase activity"/>
    <property type="evidence" value="ECO:0007669"/>
    <property type="project" value="TreeGrafter"/>
</dbReference>
<reference evidence="19 20" key="1">
    <citation type="submission" date="2014-09" db="EMBL/GenBank/DDBJ databases">
        <title>Draft Genome Sequence of Draconibacterium sp. JN14CK-3.</title>
        <authorList>
            <person name="Dong C."/>
            <person name="Lai Q."/>
            <person name="Shao Z."/>
        </authorList>
    </citation>
    <scope>NUCLEOTIDE SEQUENCE [LARGE SCALE GENOMIC DNA]</scope>
    <source>
        <strain evidence="19 20">JN14CK-3</strain>
    </source>
</reference>
<comment type="similarity">
    <text evidence="2 17">Belongs to the Nudix hydrolase family.</text>
</comment>
<dbReference type="Proteomes" id="UP000032544">
    <property type="component" value="Unassembled WGS sequence"/>
</dbReference>
<evidence type="ECO:0000256" key="2">
    <source>
        <dbReference type="ARBA" id="ARBA00005582"/>
    </source>
</evidence>
<evidence type="ECO:0000313" key="19">
    <source>
        <dbReference type="EMBL" id="KJF44632.1"/>
    </source>
</evidence>
<dbReference type="InterPro" id="IPR020476">
    <property type="entry name" value="Nudix_hydrolase"/>
</dbReference>
<dbReference type="SUPFAM" id="SSF55811">
    <property type="entry name" value="Nudix"/>
    <property type="match status" value="1"/>
</dbReference>
<feature type="domain" description="Nudix hydrolase" evidence="18">
    <location>
        <begin position="1"/>
        <end position="124"/>
    </location>
</feature>
<evidence type="ECO:0000256" key="4">
    <source>
        <dbReference type="ARBA" id="ARBA00022705"/>
    </source>
</evidence>
<accession>A0A0D8JCG8</accession>
<evidence type="ECO:0000256" key="15">
    <source>
        <dbReference type="ARBA" id="ARBA00041979"/>
    </source>
</evidence>
<dbReference type="GO" id="GO:0044715">
    <property type="term" value="F:8-oxo-dGDP phosphatase activity"/>
    <property type="evidence" value="ECO:0007669"/>
    <property type="project" value="TreeGrafter"/>
</dbReference>
<evidence type="ECO:0000256" key="13">
    <source>
        <dbReference type="ARBA" id="ARBA00040794"/>
    </source>
</evidence>
<dbReference type="RefSeq" id="WP_045026171.1">
    <property type="nucleotide sequence ID" value="NZ_JRHC01000001.1"/>
</dbReference>
<evidence type="ECO:0000256" key="9">
    <source>
        <dbReference type="ARBA" id="ARBA00023204"/>
    </source>
</evidence>
<evidence type="ECO:0000256" key="14">
    <source>
        <dbReference type="ARBA" id="ARBA00041592"/>
    </source>
</evidence>
<proteinExistence type="inferred from homology"/>
<dbReference type="GO" id="GO:0044716">
    <property type="term" value="F:8-oxo-GDP phosphatase activity"/>
    <property type="evidence" value="ECO:0007669"/>
    <property type="project" value="TreeGrafter"/>
</dbReference>
<keyword evidence="4" id="KW-0235">DNA replication</keyword>
<evidence type="ECO:0000313" key="20">
    <source>
        <dbReference type="Proteomes" id="UP000032544"/>
    </source>
</evidence>
<comment type="cofactor">
    <cofactor evidence="1">
        <name>Mg(2+)</name>
        <dbReference type="ChEBI" id="CHEBI:18420"/>
    </cofactor>
</comment>
<keyword evidence="20" id="KW-1185">Reference proteome</keyword>
<comment type="caution">
    <text evidence="19">The sequence shown here is derived from an EMBL/GenBank/DDBJ whole genome shotgun (WGS) entry which is preliminary data.</text>
</comment>
<dbReference type="EC" id="3.6.1.55" evidence="12"/>
<evidence type="ECO:0000256" key="12">
    <source>
        <dbReference type="ARBA" id="ARBA00038905"/>
    </source>
</evidence>
<dbReference type="InterPro" id="IPR015797">
    <property type="entry name" value="NUDIX_hydrolase-like_dom_sf"/>
</dbReference>
<dbReference type="Pfam" id="PF00293">
    <property type="entry name" value="NUDIX"/>
    <property type="match status" value="1"/>
</dbReference>
<dbReference type="AlphaFoldDB" id="A0A0D8JCG8"/>
<dbReference type="InterPro" id="IPR020084">
    <property type="entry name" value="NUDIX_hydrolase_CS"/>
</dbReference>
<keyword evidence="9" id="KW-0234">DNA repair</keyword>
<evidence type="ECO:0000256" key="11">
    <source>
        <dbReference type="ARBA" id="ARBA00036904"/>
    </source>
</evidence>
<keyword evidence="7 17" id="KW-0378">Hydrolase</keyword>
<protein>
    <recommendedName>
        <fullName evidence="13">8-oxo-dGTP diphosphatase</fullName>
        <ecNumber evidence="12">3.6.1.55</ecNumber>
    </recommendedName>
    <alternativeName>
        <fullName evidence="16">7,8-dihydro-8-oxoguanine-triphosphatase</fullName>
    </alternativeName>
    <alternativeName>
        <fullName evidence="15">Mutator protein MutT</fullName>
    </alternativeName>
    <alternativeName>
        <fullName evidence="14">dGTP pyrophosphohydrolase</fullName>
    </alternativeName>
</protein>
<dbReference type="CDD" id="cd03425">
    <property type="entry name" value="NUDIX_MutT_NudA_like"/>
    <property type="match status" value="1"/>
</dbReference>
<dbReference type="PROSITE" id="PS00893">
    <property type="entry name" value="NUDIX_BOX"/>
    <property type="match status" value="1"/>
</dbReference>
<dbReference type="GO" id="GO:0006281">
    <property type="term" value="P:DNA repair"/>
    <property type="evidence" value="ECO:0007669"/>
    <property type="project" value="UniProtKB-KW"/>
</dbReference>
<keyword evidence="5" id="KW-0479">Metal-binding</keyword>
<dbReference type="GO" id="GO:0035539">
    <property type="term" value="F:8-oxo-7,8-dihydrodeoxyguanosine triphosphate pyrophosphatase activity"/>
    <property type="evidence" value="ECO:0007669"/>
    <property type="project" value="UniProtKB-EC"/>
</dbReference>
<evidence type="ECO:0000256" key="17">
    <source>
        <dbReference type="RuleBase" id="RU003476"/>
    </source>
</evidence>
<dbReference type="GO" id="GO:0006260">
    <property type="term" value="P:DNA replication"/>
    <property type="evidence" value="ECO:0007669"/>
    <property type="project" value="UniProtKB-KW"/>
</dbReference>
<evidence type="ECO:0000256" key="1">
    <source>
        <dbReference type="ARBA" id="ARBA00001946"/>
    </source>
</evidence>
<evidence type="ECO:0000256" key="5">
    <source>
        <dbReference type="ARBA" id="ARBA00022723"/>
    </source>
</evidence>
<evidence type="ECO:0000259" key="18">
    <source>
        <dbReference type="PROSITE" id="PS51462"/>
    </source>
</evidence>
<dbReference type="InterPro" id="IPR047127">
    <property type="entry name" value="MutT-like"/>
</dbReference>
<gene>
    <name evidence="19" type="ORF">LH29_03985</name>
</gene>